<gene>
    <name evidence="1" type="ORF">FBUS_06268</name>
</gene>
<dbReference type="Gene3D" id="2.60.120.290">
    <property type="entry name" value="Spermadhesin, CUB domain"/>
    <property type="match status" value="1"/>
</dbReference>
<evidence type="ECO:0000313" key="2">
    <source>
        <dbReference type="Proteomes" id="UP000728185"/>
    </source>
</evidence>
<accession>A0A8E0RYN4</accession>
<evidence type="ECO:0000313" key="1">
    <source>
        <dbReference type="EMBL" id="KAA0195641.1"/>
    </source>
</evidence>
<dbReference type="SUPFAM" id="SSF49854">
    <property type="entry name" value="Spermadhesin, CUB domain"/>
    <property type="match status" value="1"/>
</dbReference>
<dbReference type="AlphaFoldDB" id="A0A8E0RYN4"/>
<keyword evidence="2" id="KW-1185">Reference proteome</keyword>
<comment type="caution">
    <text evidence="1">The sequence shown here is derived from an EMBL/GenBank/DDBJ whole genome shotgun (WGS) entry which is preliminary data.</text>
</comment>
<evidence type="ECO:0008006" key="3">
    <source>
        <dbReference type="Google" id="ProtNLM"/>
    </source>
</evidence>
<proteinExistence type="predicted"/>
<organism evidence="1 2">
    <name type="scientific">Fasciolopsis buskii</name>
    <dbReference type="NCBI Taxonomy" id="27845"/>
    <lineage>
        <taxon>Eukaryota</taxon>
        <taxon>Metazoa</taxon>
        <taxon>Spiralia</taxon>
        <taxon>Lophotrochozoa</taxon>
        <taxon>Platyhelminthes</taxon>
        <taxon>Trematoda</taxon>
        <taxon>Digenea</taxon>
        <taxon>Plagiorchiida</taxon>
        <taxon>Echinostomata</taxon>
        <taxon>Echinostomatoidea</taxon>
        <taxon>Fasciolidae</taxon>
        <taxon>Fasciolopsis</taxon>
    </lineage>
</organism>
<sequence>MQKMCTNGRQADKMLLHSPVKRIWSHVPEVEFDRIDFFISALRMRAHVRLSLLFISQGGCGGIIRDFQFISSPGYPDRMIRDELCVWVFYSPLSRARLEITSINVSSYWYNQYITFPLTILLLEPIV</sequence>
<dbReference type="OrthoDB" id="5980118at2759"/>
<dbReference type="Proteomes" id="UP000728185">
    <property type="component" value="Unassembled WGS sequence"/>
</dbReference>
<name>A0A8E0RYN4_9TREM</name>
<dbReference type="InterPro" id="IPR035914">
    <property type="entry name" value="Sperma_CUB_dom_sf"/>
</dbReference>
<protein>
    <recommendedName>
        <fullName evidence="3">CUB domain-containing protein</fullName>
    </recommendedName>
</protein>
<dbReference type="EMBL" id="LUCM01003548">
    <property type="protein sequence ID" value="KAA0195641.1"/>
    <property type="molecule type" value="Genomic_DNA"/>
</dbReference>
<reference evidence="1" key="1">
    <citation type="submission" date="2019-05" db="EMBL/GenBank/DDBJ databases">
        <title>Annotation for the trematode Fasciolopsis buski.</title>
        <authorList>
            <person name="Choi Y.-J."/>
        </authorList>
    </citation>
    <scope>NUCLEOTIDE SEQUENCE</scope>
    <source>
        <strain evidence="1">HT</strain>
        <tissue evidence="1">Whole worm</tissue>
    </source>
</reference>